<dbReference type="Pfam" id="PF01395">
    <property type="entry name" value="PBP_GOBP"/>
    <property type="match status" value="1"/>
</dbReference>
<dbReference type="GO" id="GO:0005549">
    <property type="term" value="F:odorant binding"/>
    <property type="evidence" value="ECO:0007669"/>
    <property type="project" value="InterPro"/>
</dbReference>
<dbReference type="InterPro" id="IPR006170">
    <property type="entry name" value="PBP/GOBP"/>
</dbReference>
<feature type="signal peptide" evidence="1">
    <location>
        <begin position="1"/>
        <end position="20"/>
    </location>
</feature>
<gene>
    <name evidence="2" type="primary">OBP8</name>
</gene>
<proteinExistence type="evidence at transcript level"/>
<name>A0A1U9W4Z4_9CUCU</name>
<sequence>MAKLLTLITIGVMCLSPSFAQKEDFIACLQESGLSDISEVKNLNTKDLSCFIKCTMTKTGEIDSEGNVNMDKINLNLDKMKLTETIKDSLKTCFAGIEKIEKCEDAQKVTKCWSGVFNDTKWFDEQ</sequence>
<feature type="chain" id="PRO_5012369278" evidence="1">
    <location>
        <begin position="21"/>
        <end position="126"/>
    </location>
</feature>
<dbReference type="EMBL" id="KX900460">
    <property type="protein sequence ID" value="AQY18972.1"/>
    <property type="molecule type" value="mRNA"/>
</dbReference>
<keyword evidence="1" id="KW-0732">Signal</keyword>
<protein>
    <submittedName>
        <fullName evidence="2">Odorant-binding protein</fullName>
    </submittedName>
</protein>
<evidence type="ECO:0000256" key="1">
    <source>
        <dbReference type="SAM" id="SignalP"/>
    </source>
</evidence>
<dbReference type="InterPro" id="IPR036728">
    <property type="entry name" value="PBP_GOBP_sf"/>
</dbReference>
<organism evidence="2">
    <name type="scientific">Galeruca daurica</name>
    <dbReference type="NCBI Taxonomy" id="1651263"/>
    <lineage>
        <taxon>Eukaryota</taxon>
        <taxon>Metazoa</taxon>
        <taxon>Ecdysozoa</taxon>
        <taxon>Arthropoda</taxon>
        <taxon>Hexapoda</taxon>
        <taxon>Insecta</taxon>
        <taxon>Pterygota</taxon>
        <taxon>Neoptera</taxon>
        <taxon>Endopterygota</taxon>
        <taxon>Coleoptera</taxon>
        <taxon>Polyphaga</taxon>
        <taxon>Cucujiformia</taxon>
        <taxon>Chrysomeloidea</taxon>
        <taxon>Chrysomelidae</taxon>
        <taxon>Galerucinae</taxon>
        <taxon>Galerucites</taxon>
        <taxon>Galeruca</taxon>
    </lineage>
</organism>
<dbReference type="AlphaFoldDB" id="A0A1U9W4Z4"/>
<evidence type="ECO:0000313" key="2">
    <source>
        <dbReference type="EMBL" id="AQY18972.1"/>
    </source>
</evidence>
<accession>A0A1U9W4Z4</accession>
<dbReference type="Gene3D" id="1.10.238.20">
    <property type="entry name" value="Pheromone/general odorant binding protein domain"/>
    <property type="match status" value="1"/>
</dbReference>
<reference evidence="2" key="1">
    <citation type="submission" date="2016-09" db="EMBL/GenBank/DDBJ databases">
        <title>Identification and Expression Profile Analysis of Odorant-binding Proteins Genes in Galeruca daurica.</title>
        <authorList>
            <person name="Li L."/>
            <person name="Pang B."/>
        </authorList>
    </citation>
    <scope>NUCLEOTIDE SEQUENCE</scope>
</reference>
<dbReference type="CDD" id="cd23992">
    <property type="entry name" value="PBP_GOBP"/>
    <property type="match status" value="1"/>
</dbReference>
<dbReference type="SUPFAM" id="SSF47565">
    <property type="entry name" value="Insect pheromone/odorant-binding proteins"/>
    <property type="match status" value="1"/>
</dbReference>